<reference evidence="7 8" key="1">
    <citation type="submission" date="2020-08" db="EMBL/GenBank/DDBJ databases">
        <title>Genomic Encyclopedia of Type Strains, Phase III (KMG-III): the genomes of soil and plant-associated and newly described type strains.</title>
        <authorList>
            <person name="Whitman W."/>
        </authorList>
    </citation>
    <scope>NUCLEOTIDE SEQUENCE [LARGE SCALE GENOMIC DNA]</scope>
    <source>
        <strain evidence="7 8">CECT 5831</strain>
    </source>
</reference>
<evidence type="ECO:0000256" key="1">
    <source>
        <dbReference type="ARBA" id="ARBA00004141"/>
    </source>
</evidence>
<accession>A0A839TLS6</accession>
<dbReference type="InterPro" id="IPR051328">
    <property type="entry name" value="T7SS_ABC-Transporter"/>
</dbReference>
<evidence type="ECO:0000256" key="2">
    <source>
        <dbReference type="ARBA" id="ARBA00022692"/>
    </source>
</evidence>
<dbReference type="GO" id="GO:0016020">
    <property type="term" value="C:membrane"/>
    <property type="evidence" value="ECO:0007669"/>
    <property type="project" value="UniProtKB-SubCell"/>
</dbReference>
<dbReference type="PANTHER" id="PTHR43077">
    <property type="entry name" value="TRANSPORT PERMEASE YVFS-RELATED"/>
    <property type="match status" value="1"/>
</dbReference>
<keyword evidence="4 5" id="KW-0472">Membrane</keyword>
<proteinExistence type="predicted"/>
<sequence length="403" mass="43622">MNLMKQKLVWVLPLILVAVIFVFSLAMIPTINPTPVRLPIALVSEDRGVTLPNGTATNMGETLTEMIKQQTSSTASADGPAIEWVYVNTEQEAMSGLDEQKYYAALVVPADFSQNQATLLTEKPVQPQLRIYVNQGMSASASTMAGQVLNQIVDTMNAKIRADLLAAAGNQGGKVTVQQASVLAAPIAKDVKNVHETGTHTANGNAPVSLFQPIWMGSILGGVIFYLVISKLNFVNRRSMLAARVMQTVAGAVLAFIAGFGLTWFAGSWGLHIPDGMATAIFLSLCYFAFFLMISSVLSWAGLKSMVLFVLLLFFGAPLLSLPAEMMGSFYRDYVFPWLPMRFMVEGLREMFFFGRGLEWNHSAAVLTGIAAVSLVVLLGSALKGRQNRQAARGKVETQTAEA</sequence>
<keyword evidence="3 5" id="KW-1133">Transmembrane helix</keyword>
<evidence type="ECO:0000256" key="4">
    <source>
        <dbReference type="ARBA" id="ARBA00023136"/>
    </source>
</evidence>
<feature type="domain" description="ABC-2 type transporter transmembrane" evidence="6">
    <location>
        <begin position="10"/>
        <end position="377"/>
    </location>
</feature>
<evidence type="ECO:0000313" key="8">
    <source>
        <dbReference type="Proteomes" id="UP000517523"/>
    </source>
</evidence>
<keyword evidence="2 5" id="KW-0812">Transmembrane</keyword>
<feature type="transmembrane region" description="Helical" evidence="5">
    <location>
        <begin position="241"/>
        <end position="265"/>
    </location>
</feature>
<comment type="subcellular location">
    <subcellularLocation>
        <location evidence="1">Membrane</location>
        <topology evidence="1">Multi-pass membrane protein</topology>
    </subcellularLocation>
</comment>
<dbReference type="Gene3D" id="3.40.1710.10">
    <property type="entry name" value="abc type-2 transporter like domain"/>
    <property type="match status" value="1"/>
</dbReference>
<evidence type="ECO:0000259" key="6">
    <source>
        <dbReference type="Pfam" id="PF12698"/>
    </source>
</evidence>
<dbReference type="PANTHER" id="PTHR43077:SF5">
    <property type="entry name" value="PHAGE INFECTION PROTEIN"/>
    <property type="match status" value="1"/>
</dbReference>
<dbReference type="InterPro" id="IPR013525">
    <property type="entry name" value="ABC2_TM"/>
</dbReference>
<comment type="caution">
    <text evidence="7">The sequence shown here is derived from an EMBL/GenBank/DDBJ whole genome shotgun (WGS) entry which is preliminary data.</text>
</comment>
<evidence type="ECO:0000256" key="3">
    <source>
        <dbReference type="ARBA" id="ARBA00022989"/>
    </source>
</evidence>
<name>A0A839TLS6_9BACL</name>
<feature type="transmembrane region" description="Helical" evidence="5">
    <location>
        <begin position="307"/>
        <end position="331"/>
    </location>
</feature>
<dbReference type="AlphaFoldDB" id="A0A839TLS6"/>
<feature type="transmembrane region" description="Helical" evidence="5">
    <location>
        <begin position="210"/>
        <end position="229"/>
    </location>
</feature>
<dbReference type="EMBL" id="JACHXJ010000001">
    <property type="protein sequence ID" value="MBB3126309.1"/>
    <property type="molecule type" value="Genomic_DNA"/>
</dbReference>
<organism evidence="7 8">
    <name type="scientific">Paenibacillus rhizosphaerae</name>
    <dbReference type="NCBI Taxonomy" id="297318"/>
    <lineage>
        <taxon>Bacteria</taxon>
        <taxon>Bacillati</taxon>
        <taxon>Bacillota</taxon>
        <taxon>Bacilli</taxon>
        <taxon>Bacillales</taxon>
        <taxon>Paenibacillaceae</taxon>
        <taxon>Paenibacillus</taxon>
    </lineage>
</organism>
<gene>
    <name evidence="7" type="ORF">FHS19_000963</name>
</gene>
<evidence type="ECO:0000256" key="5">
    <source>
        <dbReference type="SAM" id="Phobius"/>
    </source>
</evidence>
<feature type="transmembrane region" description="Helical" evidence="5">
    <location>
        <begin position="364"/>
        <end position="383"/>
    </location>
</feature>
<dbReference type="GO" id="GO:0140359">
    <property type="term" value="F:ABC-type transporter activity"/>
    <property type="evidence" value="ECO:0007669"/>
    <property type="project" value="InterPro"/>
</dbReference>
<evidence type="ECO:0000313" key="7">
    <source>
        <dbReference type="EMBL" id="MBB3126309.1"/>
    </source>
</evidence>
<dbReference type="Pfam" id="PF12698">
    <property type="entry name" value="ABC2_membrane_3"/>
    <property type="match status" value="1"/>
</dbReference>
<dbReference type="Proteomes" id="UP000517523">
    <property type="component" value="Unassembled WGS sequence"/>
</dbReference>
<feature type="transmembrane region" description="Helical" evidence="5">
    <location>
        <begin position="277"/>
        <end position="300"/>
    </location>
</feature>
<protein>
    <submittedName>
        <fullName evidence="7">YhgE/Pip-like protein</fullName>
    </submittedName>
</protein>